<comment type="cofactor">
    <cofactor evidence="17">
        <name>Mg(2+)</name>
        <dbReference type="ChEBI" id="CHEBI:18420"/>
    </cofactor>
</comment>
<comment type="catalytic activity">
    <reaction evidence="1 18 19">
        <text>(6R)-NADHX = (6S)-NADHX</text>
        <dbReference type="Rhea" id="RHEA:32215"/>
        <dbReference type="ChEBI" id="CHEBI:64074"/>
        <dbReference type="ChEBI" id="CHEBI:64075"/>
        <dbReference type="EC" id="5.1.99.6"/>
    </reaction>
</comment>
<evidence type="ECO:0000256" key="1">
    <source>
        <dbReference type="ARBA" id="ARBA00000013"/>
    </source>
</evidence>
<dbReference type="Gene3D" id="3.40.50.10260">
    <property type="entry name" value="YjeF N-terminal domain"/>
    <property type="match status" value="1"/>
</dbReference>
<dbReference type="Gene3D" id="3.40.1190.20">
    <property type="match status" value="1"/>
</dbReference>
<evidence type="ECO:0000256" key="13">
    <source>
        <dbReference type="ARBA" id="ARBA00023268"/>
    </source>
</evidence>
<evidence type="ECO:0000256" key="9">
    <source>
        <dbReference type="ARBA" id="ARBA00022958"/>
    </source>
</evidence>
<evidence type="ECO:0000313" key="23">
    <source>
        <dbReference type="Proteomes" id="UP001357452"/>
    </source>
</evidence>
<keyword evidence="11 18" id="KW-0413">Isomerase</keyword>
<gene>
    <name evidence="17" type="primary">nnrD</name>
    <name evidence="18" type="synonym">nnrE</name>
    <name evidence="22" type="ORF">V2H41_05950</name>
</gene>
<evidence type="ECO:0000256" key="7">
    <source>
        <dbReference type="ARBA" id="ARBA00022840"/>
    </source>
</evidence>
<comment type="similarity">
    <text evidence="17">Belongs to the NnrD/CARKD family.</text>
</comment>
<comment type="subunit">
    <text evidence="17">Homotetramer.</text>
</comment>
<dbReference type="PROSITE" id="PS51383">
    <property type="entry name" value="YJEF_C_3"/>
    <property type="match status" value="1"/>
</dbReference>
<dbReference type="EMBL" id="JAZGLY010000003">
    <property type="protein sequence ID" value="MEE6186812.1"/>
    <property type="molecule type" value="Genomic_DNA"/>
</dbReference>
<dbReference type="EC" id="5.1.99.6" evidence="19"/>
<dbReference type="Pfam" id="PF01256">
    <property type="entry name" value="Carb_kinase"/>
    <property type="match status" value="1"/>
</dbReference>
<feature type="binding site" evidence="18">
    <location>
        <position position="157"/>
    </location>
    <ligand>
        <name>(6S)-NADPHX</name>
        <dbReference type="ChEBI" id="CHEBI:64076"/>
    </ligand>
</feature>
<dbReference type="EC" id="4.2.1.136" evidence="19"/>
<comment type="caution">
    <text evidence="22">The sequence shown here is derived from an EMBL/GenBank/DDBJ whole genome shotgun (WGS) entry which is preliminary data.</text>
</comment>
<dbReference type="InterPro" id="IPR004443">
    <property type="entry name" value="YjeF_N_dom"/>
</dbReference>
<feature type="binding site" evidence="17">
    <location>
        <position position="259"/>
    </location>
    <ligand>
        <name>(6S)-NADPHX</name>
        <dbReference type="ChEBI" id="CHEBI:64076"/>
    </ligand>
</feature>
<feature type="binding site" evidence="18">
    <location>
        <position position="57"/>
    </location>
    <ligand>
        <name>K(+)</name>
        <dbReference type="ChEBI" id="CHEBI:29103"/>
    </ligand>
</feature>
<feature type="binding site" evidence="17">
    <location>
        <position position="439"/>
    </location>
    <ligand>
        <name>(6S)-NADPHX</name>
        <dbReference type="ChEBI" id="CHEBI:64076"/>
    </ligand>
</feature>
<comment type="catalytic activity">
    <reaction evidence="16 17 19">
        <text>(6S)-NADPHX + ADP = AMP + phosphate + NADPH + H(+)</text>
        <dbReference type="Rhea" id="RHEA:32235"/>
        <dbReference type="ChEBI" id="CHEBI:15378"/>
        <dbReference type="ChEBI" id="CHEBI:43474"/>
        <dbReference type="ChEBI" id="CHEBI:57783"/>
        <dbReference type="ChEBI" id="CHEBI:64076"/>
        <dbReference type="ChEBI" id="CHEBI:456215"/>
        <dbReference type="ChEBI" id="CHEBI:456216"/>
        <dbReference type="EC" id="4.2.1.136"/>
    </reaction>
</comment>
<evidence type="ECO:0000256" key="15">
    <source>
        <dbReference type="ARBA" id="ARBA00048238"/>
    </source>
</evidence>
<evidence type="ECO:0000256" key="11">
    <source>
        <dbReference type="ARBA" id="ARBA00023235"/>
    </source>
</evidence>
<keyword evidence="13" id="KW-0511">Multifunctional enzyme</keyword>
<keyword evidence="7 17" id="KW-0067">ATP-binding</keyword>
<evidence type="ECO:0000256" key="18">
    <source>
        <dbReference type="HAMAP-Rule" id="MF_01966"/>
    </source>
</evidence>
<evidence type="ECO:0000259" key="20">
    <source>
        <dbReference type="PROSITE" id="PS51383"/>
    </source>
</evidence>
<name>A0ABU7RGC1_9BACT</name>
<comment type="function">
    <text evidence="17">Catalyzes the dehydration of the S-form of NAD(P)HX at the expense of ADP, which is converted to AMP. Together with NAD(P)HX epimerase, which catalyzes the epimerization of the S- and R-forms, the enzyme allows the repair of both epimers of NAD(P)HX, a damaged form of NAD(P)H that is a result of enzymatic or heat-dependent hydration.</text>
</comment>
<dbReference type="NCBIfam" id="TIGR00196">
    <property type="entry name" value="yjeF_cterm"/>
    <property type="match status" value="1"/>
</dbReference>
<comment type="catalytic activity">
    <reaction evidence="2 18 19">
        <text>(6R)-NADPHX = (6S)-NADPHX</text>
        <dbReference type="Rhea" id="RHEA:32227"/>
        <dbReference type="ChEBI" id="CHEBI:64076"/>
        <dbReference type="ChEBI" id="CHEBI:64077"/>
        <dbReference type="EC" id="5.1.99.6"/>
    </reaction>
</comment>
<keyword evidence="5 18" id="KW-0479">Metal-binding</keyword>
<keyword evidence="9 18" id="KW-0630">Potassium</keyword>
<comment type="function">
    <text evidence="18">Catalyzes the epimerization of the S- and R-forms of NAD(P)HX, a damaged form of NAD(P)H that is a result of enzymatic or heat-dependent hydration. This is a prerequisite for the S-specific NAD(P)H-hydrate dehydratase to allow the repair of both epimers of NAD(P)HX.</text>
</comment>
<evidence type="ECO:0000256" key="19">
    <source>
        <dbReference type="PIRNR" id="PIRNR017184"/>
    </source>
</evidence>
<comment type="similarity">
    <text evidence="3 19">In the N-terminal section; belongs to the NnrE/AIBP family.</text>
</comment>
<dbReference type="InterPro" id="IPR029056">
    <property type="entry name" value="Ribokinase-like"/>
</dbReference>
<accession>A0ABU7RGC1</accession>
<reference evidence="22 23" key="1">
    <citation type="submission" date="2024-01" db="EMBL/GenBank/DDBJ databases">
        <title>Niabella digestum sp. nov., isolated from waste digestion system.</title>
        <authorList>
            <person name="Zhang L."/>
        </authorList>
    </citation>
    <scope>NUCLEOTIDE SEQUENCE [LARGE SCALE GENOMIC DNA]</scope>
    <source>
        <strain evidence="22 23">A18</strain>
    </source>
</reference>
<evidence type="ECO:0000256" key="6">
    <source>
        <dbReference type="ARBA" id="ARBA00022741"/>
    </source>
</evidence>
<feature type="binding site" evidence="17">
    <location>
        <position position="323"/>
    </location>
    <ligand>
        <name>(6S)-NADPHX</name>
        <dbReference type="ChEBI" id="CHEBI:64076"/>
    </ligand>
</feature>
<evidence type="ECO:0000259" key="21">
    <source>
        <dbReference type="PROSITE" id="PS51385"/>
    </source>
</evidence>
<dbReference type="Proteomes" id="UP001357452">
    <property type="component" value="Unassembled WGS sequence"/>
</dbReference>
<evidence type="ECO:0000256" key="14">
    <source>
        <dbReference type="ARBA" id="ARBA00025153"/>
    </source>
</evidence>
<dbReference type="NCBIfam" id="TIGR00197">
    <property type="entry name" value="yjeF_nterm"/>
    <property type="match status" value="1"/>
</dbReference>
<dbReference type="PANTHER" id="PTHR12592">
    <property type="entry name" value="ATP-DEPENDENT (S)-NAD(P)H-HYDRATE DEHYDRATASE FAMILY MEMBER"/>
    <property type="match status" value="1"/>
</dbReference>
<keyword evidence="23" id="KW-1185">Reference proteome</keyword>
<dbReference type="Pfam" id="PF03853">
    <property type="entry name" value="YjeF_N"/>
    <property type="match status" value="1"/>
</dbReference>
<feature type="domain" description="YjeF C-terminal" evidence="20">
    <location>
        <begin position="224"/>
        <end position="498"/>
    </location>
</feature>
<dbReference type="PIRSF" id="PIRSF017184">
    <property type="entry name" value="Nnr"/>
    <property type="match status" value="1"/>
</dbReference>
<dbReference type="SUPFAM" id="SSF53613">
    <property type="entry name" value="Ribokinase-like"/>
    <property type="match status" value="1"/>
</dbReference>
<dbReference type="InterPro" id="IPR000631">
    <property type="entry name" value="CARKD"/>
</dbReference>
<evidence type="ECO:0000256" key="12">
    <source>
        <dbReference type="ARBA" id="ARBA00023239"/>
    </source>
</evidence>
<feature type="binding site" evidence="18">
    <location>
        <begin position="128"/>
        <end position="134"/>
    </location>
    <ligand>
        <name>(6S)-NADPHX</name>
        <dbReference type="ChEBI" id="CHEBI:64076"/>
    </ligand>
</feature>
<keyword evidence="10 17" id="KW-0520">NAD</keyword>
<comment type="caution">
    <text evidence="18">Lacks conserved residue(s) required for the propagation of feature annotation.</text>
</comment>
<comment type="catalytic activity">
    <reaction evidence="15 17 19">
        <text>(6S)-NADHX + ADP = AMP + phosphate + NADH + H(+)</text>
        <dbReference type="Rhea" id="RHEA:32223"/>
        <dbReference type="ChEBI" id="CHEBI:15378"/>
        <dbReference type="ChEBI" id="CHEBI:43474"/>
        <dbReference type="ChEBI" id="CHEBI:57945"/>
        <dbReference type="ChEBI" id="CHEBI:64074"/>
        <dbReference type="ChEBI" id="CHEBI:456215"/>
        <dbReference type="ChEBI" id="CHEBI:456216"/>
        <dbReference type="EC" id="4.2.1.136"/>
    </reaction>
</comment>
<dbReference type="PROSITE" id="PS01050">
    <property type="entry name" value="YJEF_C_2"/>
    <property type="match status" value="1"/>
</dbReference>
<dbReference type="PANTHER" id="PTHR12592:SF0">
    <property type="entry name" value="ATP-DEPENDENT (S)-NAD(P)H-HYDRATE DEHYDRATASE"/>
    <property type="match status" value="1"/>
</dbReference>
<dbReference type="InterPro" id="IPR017953">
    <property type="entry name" value="Carbohydrate_kinase_pred_CS"/>
</dbReference>
<evidence type="ECO:0000256" key="2">
    <source>
        <dbReference type="ARBA" id="ARBA00000909"/>
    </source>
</evidence>
<comment type="function">
    <text evidence="14 19">Bifunctional enzyme that catalyzes the epimerization of the S- and R-forms of NAD(P)HX and the dehydration of the S-form of NAD(P)HX at the expense of ADP, which is converted to AMP. This allows the repair of both epimers of NAD(P)HX, a damaged form of NAD(P)H that is a result of enzymatic or heat-dependent hydration.</text>
</comment>
<evidence type="ECO:0000256" key="4">
    <source>
        <dbReference type="ARBA" id="ARBA00009524"/>
    </source>
</evidence>
<dbReference type="PROSITE" id="PS51385">
    <property type="entry name" value="YJEF_N"/>
    <property type="match status" value="1"/>
</dbReference>
<dbReference type="HAMAP" id="MF_01966">
    <property type="entry name" value="NADHX_epimerase"/>
    <property type="match status" value="1"/>
</dbReference>
<evidence type="ECO:0000256" key="17">
    <source>
        <dbReference type="HAMAP-Rule" id="MF_01965"/>
    </source>
</evidence>
<dbReference type="SUPFAM" id="SSF64153">
    <property type="entry name" value="YjeF N-terminal domain-like"/>
    <property type="match status" value="1"/>
</dbReference>
<evidence type="ECO:0000256" key="10">
    <source>
        <dbReference type="ARBA" id="ARBA00023027"/>
    </source>
</evidence>
<organism evidence="22 23">
    <name type="scientific">Niabella digestorum</name>
    <dbReference type="NCBI Taxonomy" id="3117701"/>
    <lineage>
        <taxon>Bacteria</taxon>
        <taxon>Pseudomonadati</taxon>
        <taxon>Bacteroidota</taxon>
        <taxon>Chitinophagia</taxon>
        <taxon>Chitinophagales</taxon>
        <taxon>Chitinophagaceae</taxon>
        <taxon>Niabella</taxon>
    </lineage>
</organism>
<keyword evidence="6 17" id="KW-0547">Nucleotide-binding</keyword>
<keyword evidence="8 17" id="KW-0521">NADP</keyword>
<dbReference type="CDD" id="cd01171">
    <property type="entry name" value="YXKO-related"/>
    <property type="match status" value="1"/>
</dbReference>
<evidence type="ECO:0000256" key="16">
    <source>
        <dbReference type="ARBA" id="ARBA00049209"/>
    </source>
</evidence>
<dbReference type="InterPro" id="IPR036652">
    <property type="entry name" value="YjeF_N_dom_sf"/>
</dbReference>
<evidence type="ECO:0000313" key="22">
    <source>
        <dbReference type="EMBL" id="MEE6186812.1"/>
    </source>
</evidence>
<comment type="cofactor">
    <cofactor evidence="18 19">
        <name>K(+)</name>
        <dbReference type="ChEBI" id="CHEBI:29103"/>
    </cofactor>
    <text evidence="18 19">Binds 1 potassium ion per subunit.</text>
</comment>
<comment type="similarity">
    <text evidence="4 19">In the C-terminal section; belongs to the NnrD/CARKD family.</text>
</comment>
<keyword evidence="12 17" id="KW-0456">Lyase</keyword>
<dbReference type="RefSeq" id="WP_330974222.1">
    <property type="nucleotide sequence ID" value="NZ_JAZGLY010000003.1"/>
</dbReference>
<feature type="binding site" evidence="17">
    <location>
        <begin position="409"/>
        <end position="413"/>
    </location>
    <ligand>
        <name>AMP</name>
        <dbReference type="ChEBI" id="CHEBI:456215"/>
    </ligand>
</feature>
<feature type="binding site" evidence="18">
    <location>
        <position position="160"/>
    </location>
    <ligand>
        <name>K(+)</name>
        <dbReference type="ChEBI" id="CHEBI:29103"/>
    </ligand>
</feature>
<dbReference type="InterPro" id="IPR030677">
    <property type="entry name" value="Nnr"/>
</dbReference>
<feature type="binding site" evidence="17">
    <location>
        <position position="438"/>
    </location>
    <ligand>
        <name>AMP</name>
        <dbReference type="ChEBI" id="CHEBI:456215"/>
    </ligand>
</feature>
<feature type="domain" description="YjeF N-terminal" evidence="21">
    <location>
        <begin position="9"/>
        <end position="214"/>
    </location>
</feature>
<feature type="binding site" evidence="18">
    <location>
        <begin position="56"/>
        <end position="60"/>
    </location>
    <ligand>
        <name>(6S)-NADPHX</name>
        <dbReference type="ChEBI" id="CHEBI:64076"/>
    </ligand>
</feature>
<sequence length="500" mass="54358">MKILSAAQIREWDQYTMQHEPISPIDLMERAAEACTHWILEHISQDIFYIFCTTGNNGGDGLVIARLLKSHNKQVKVFVLSLSAGTDCFNINLERLKQISTVEIITLKSTSDFPSIPNDAVIIDALFGTGLNRKPEGLAAELIHFINHTAKHVIAIDIPSGLLCDRSSKDFPVIKAAHTLSFQCYKPALLLPENAVYFGNVHILDIKLHTDFLHTVDTNYELVDFNFIKQLYKPRNAFSHKGSFGHALIIAGSYGKMGAAVLSTRACLRSGVGLVSAHVPSCGVTILQTAAPEAMCRVDRNEKVITKLDYDVTSYSAVGVGPGIGTDSATTAFLHQLLVAYPKPLVLDADALNILSEHSEWWPLLPPHSILTPHPKEFARLFEENKDDFARIETALQQARTKNLVIVLKGHRTFIATPSGKGYFNTSGNAGMATGGSGDVLTGIITGLLAQGYSSSEAAILGVYIHGMAGDQAALHYGMGPMIAGDIIDNLSVIKRLETV</sequence>
<evidence type="ECO:0000256" key="8">
    <source>
        <dbReference type="ARBA" id="ARBA00022857"/>
    </source>
</evidence>
<feature type="binding site" evidence="17">
    <location>
        <position position="374"/>
    </location>
    <ligand>
        <name>(6S)-NADPHX</name>
        <dbReference type="ChEBI" id="CHEBI:64076"/>
    </ligand>
</feature>
<protein>
    <recommendedName>
        <fullName evidence="19">Bifunctional NAD(P)H-hydrate repair enzyme</fullName>
    </recommendedName>
    <alternativeName>
        <fullName evidence="19">Nicotinamide nucleotide repair protein</fullName>
    </alternativeName>
    <domain>
        <recommendedName>
            <fullName evidence="19">ADP-dependent (S)-NAD(P)H-hydrate dehydratase</fullName>
            <ecNumber evidence="19">4.2.1.136</ecNumber>
        </recommendedName>
        <alternativeName>
            <fullName evidence="19">ADP-dependent NAD(P)HX dehydratase</fullName>
        </alternativeName>
    </domain>
    <domain>
        <recommendedName>
            <fullName evidence="19">NAD(P)H-hydrate epimerase</fullName>
            <ecNumber evidence="19">5.1.99.6</ecNumber>
        </recommendedName>
    </domain>
</protein>
<proteinExistence type="inferred from homology"/>
<evidence type="ECO:0000256" key="5">
    <source>
        <dbReference type="ARBA" id="ARBA00022723"/>
    </source>
</evidence>
<dbReference type="HAMAP" id="MF_01965">
    <property type="entry name" value="NADHX_dehydratase"/>
    <property type="match status" value="1"/>
</dbReference>
<comment type="similarity">
    <text evidence="18">Belongs to the NnrE/AIBP family.</text>
</comment>
<feature type="binding site" evidence="18">
    <location>
        <position position="124"/>
    </location>
    <ligand>
        <name>K(+)</name>
        <dbReference type="ChEBI" id="CHEBI:29103"/>
    </ligand>
</feature>
<evidence type="ECO:0000256" key="3">
    <source>
        <dbReference type="ARBA" id="ARBA00006001"/>
    </source>
</evidence>